<protein>
    <recommendedName>
        <fullName evidence="3">Protein kinase domain-containing protein</fullName>
    </recommendedName>
</protein>
<keyword evidence="2" id="KW-0732">Signal</keyword>
<dbReference type="InterPro" id="IPR000719">
    <property type="entry name" value="Prot_kinase_dom"/>
</dbReference>
<evidence type="ECO:0000259" key="3">
    <source>
        <dbReference type="PROSITE" id="PS50011"/>
    </source>
</evidence>
<comment type="caution">
    <text evidence="4">The sequence shown here is derived from an EMBL/GenBank/DDBJ whole genome shotgun (WGS) entry which is preliminary data.</text>
</comment>
<keyword evidence="1" id="KW-0812">Transmembrane</keyword>
<gene>
    <name evidence="4" type="ORF">V7S43_005104</name>
</gene>
<keyword evidence="1" id="KW-1133">Transmembrane helix</keyword>
<dbReference type="EMBL" id="JBIMZQ010000008">
    <property type="protein sequence ID" value="KAL3669724.1"/>
    <property type="molecule type" value="Genomic_DNA"/>
</dbReference>
<evidence type="ECO:0000313" key="5">
    <source>
        <dbReference type="Proteomes" id="UP001632037"/>
    </source>
</evidence>
<dbReference type="InterPro" id="IPR011009">
    <property type="entry name" value="Kinase-like_dom_sf"/>
</dbReference>
<feature type="signal peptide" evidence="2">
    <location>
        <begin position="1"/>
        <end position="22"/>
    </location>
</feature>
<feature type="domain" description="Protein kinase" evidence="3">
    <location>
        <begin position="282"/>
        <end position="554"/>
    </location>
</feature>
<dbReference type="Gene3D" id="3.30.200.20">
    <property type="entry name" value="Phosphorylase Kinase, domain 1"/>
    <property type="match status" value="1"/>
</dbReference>
<dbReference type="PANTHER" id="PTHR44329:SF214">
    <property type="entry name" value="PROTEIN KINASE DOMAIN-CONTAINING PROTEIN"/>
    <property type="match status" value="1"/>
</dbReference>
<feature type="chain" id="PRO_5044861340" description="Protein kinase domain-containing protein" evidence="2">
    <location>
        <begin position="23"/>
        <end position="558"/>
    </location>
</feature>
<dbReference type="PROSITE" id="PS50011">
    <property type="entry name" value="PROTEIN_KINASE_DOM"/>
    <property type="match status" value="1"/>
</dbReference>
<dbReference type="Proteomes" id="UP001632037">
    <property type="component" value="Unassembled WGS sequence"/>
</dbReference>
<organism evidence="4 5">
    <name type="scientific">Phytophthora oleae</name>
    <dbReference type="NCBI Taxonomy" id="2107226"/>
    <lineage>
        <taxon>Eukaryota</taxon>
        <taxon>Sar</taxon>
        <taxon>Stramenopiles</taxon>
        <taxon>Oomycota</taxon>
        <taxon>Peronosporomycetes</taxon>
        <taxon>Peronosporales</taxon>
        <taxon>Peronosporaceae</taxon>
        <taxon>Phytophthora</taxon>
    </lineage>
</organism>
<keyword evidence="5" id="KW-1185">Reference proteome</keyword>
<sequence>MRPKGFLLVVGLLFIVIADAVATQYKINVWYSAPRCGGTPYNVYVEESSSCVNECITDPTTDASTNLGALSIICSTDYMTDIQGLFGDSQYILLESFRDLNCESFWYALGYFASENCEGTPGALGYMVATLEDDGSGSILTYDSSLCTDDSLNYSVSIPAATLSDHACDVNGNRWYSRNDNEIATPSPTPARTKEPSSGLSTGAIVGMIGGGIVLIVIVVLVIFCCKRRRPSSKSNETELLPTASLRSTQTGAFMPSAPNVHTTGMWDDEVIIANRIPRDKVLIKNRISHGAYGEVFSGLFNGQPVAVKMLLPASRGNLRLVNQFLTEAKMTATTDHPNVVSFVGVAWDALSDICVVLEFMNGGDLRGLLDQYETKHEPVGFNRQKVSIALQVCHALAYLHSLMPPVVHRDLKSRNILLNRSMGAKLTGFGISKERLGQTLTAGVGTSLWMAPEVMLGEWYDDKADIFSFGVVLSELDVHSLPYANTKRNSRDQYGRQLPDAALMQQVACGKVQVEFSTANPPSIIQLGYACVAIDPSLRPSAAEVLYRLQSILAKEL</sequence>
<proteinExistence type="predicted"/>
<feature type="transmembrane region" description="Helical" evidence="1">
    <location>
        <begin position="204"/>
        <end position="226"/>
    </location>
</feature>
<dbReference type="SUPFAM" id="SSF56112">
    <property type="entry name" value="Protein kinase-like (PK-like)"/>
    <property type="match status" value="1"/>
</dbReference>
<keyword evidence="1" id="KW-0472">Membrane</keyword>
<dbReference type="Gene3D" id="1.10.510.10">
    <property type="entry name" value="Transferase(Phosphotransferase) domain 1"/>
    <property type="match status" value="1"/>
</dbReference>
<dbReference type="InterPro" id="IPR008271">
    <property type="entry name" value="Ser/Thr_kinase_AS"/>
</dbReference>
<evidence type="ECO:0000313" key="4">
    <source>
        <dbReference type="EMBL" id="KAL3669724.1"/>
    </source>
</evidence>
<dbReference type="AlphaFoldDB" id="A0ABD3FXP4"/>
<dbReference type="PANTHER" id="PTHR44329">
    <property type="entry name" value="SERINE/THREONINE-PROTEIN KINASE TNNI3K-RELATED"/>
    <property type="match status" value="1"/>
</dbReference>
<dbReference type="Pfam" id="PF00069">
    <property type="entry name" value="Pkinase"/>
    <property type="match status" value="1"/>
</dbReference>
<evidence type="ECO:0000256" key="2">
    <source>
        <dbReference type="SAM" id="SignalP"/>
    </source>
</evidence>
<reference evidence="4 5" key="1">
    <citation type="submission" date="2024-09" db="EMBL/GenBank/DDBJ databases">
        <title>Genome sequencing and assembly of Phytophthora oleae, isolate VK10A, causative agent of rot of olive drupes.</title>
        <authorList>
            <person name="Conti Taguali S."/>
            <person name="Riolo M."/>
            <person name="La Spada F."/>
            <person name="Cacciola S.O."/>
            <person name="Dionisio G."/>
        </authorList>
    </citation>
    <scope>NUCLEOTIDE SEQUENCE [LARGE SCALE GENOMIC DNA]</scope>
    <source>
        <strain evidence="4 5">VK10A</strain>
    </source>
</reference>
<dbReference type="PROSITE" id="PS00108">
    <property type="entry name" value="PROTEIN_KINASE_ST"/>
    <property type="match status" value="1"/>
</dbReference>
<name>A0ABD3FXP4_9STRA</name>
<dbReference type="SMART" id="SM00220">
    <property type="entry name" value="S_TKc"/>
    <property type="match status" value="1"/>
</dbReference>
<evidence type="ECO:0000256" key="1">
    <source>
        <dbReference type="SAM" id="Phobius"/>
    </source>
</evidence>
<accession>A0ABD3FXP4</accession>
<dbReference type="InterPro" id="IPR051681">
    <property type="entry name" value="Ser/Thr_Kinases-Pseudokinases"/>
</dbReference>